<dbReference type="AlphaFoldDB" id="A0A556P9Z9"/>
<dbReference type="OrthoDB" id="2371262at2"/>
<name>A0A556P9Z9_9BACI</name>
<dbReference type="RefSeq" id="WP_144089477.1">
    <property type="nucleotide sequence ID" value="NZ_VMHE01000028.1"/>
</dbReference>
<protein>
    <submittedName>
        <fullName evidence="1">Tetraprenyl-beta-curcumene synthase family protein</fullName>
    </submittedName>
</protein>
<accession>A0A556P9Z9</accession>
<dbReference type="Proteomes" id="UP000316425">
    <property type="component" value="Unassembled WGS sequence"/>
</dbReference>
<dbReference type="InterPro" id="IPR019712">
    <property type="entry name" value="YtpB-like"/>
</dbReference>
<dbReference type="EMBL" id="VMHE01000028">
    <property type="protein sequence ID" value="TSJ61193.1"/>
    <property type="molecule type" value="Genomic_DNA"/>
</dbReference>
<comment type="caution">
    <text evidence="1">The sequence shown here is derived from an EMBL/GenBank/DDBJ whole genome shotgun (WGS) entry which is preliminary data.</text>
</comment>
<organism evidence="1 2">
    <name type="scientific">Allobacillus salarius</name>
    <dbReference type="NCBI Taxonomy" id="1955272"/>
    <lineage>
        <taxon>Bacteria</taxon>
        <taxon>Bacillati</taxon>
        <taxon>Bacillota</taxon>
        <taxon>Bacilli</taxon>
        <taxon>Bacillales</taxon>
        <taxon>Bacillaceae</taxon>
        <taxon>Allobacillus</taxon>
    </lineage>
</organism>
<proteinExistence type="predicted"/>
<evidence type="ECO:0000313" key="2">
    <source>
        <dbReference type="Proteomes" id="UP000316425"/>
    </source>
</evidence>
<evidence type="ECO:0000313" key="1">
    <source>
        <dbReference type="EMBL" id="TSJ61193.1"/>
    </source>
</evidence>
<dbReference type="Pfam" id="PF10776">
    <property type="entry name" value="DUF2600"/>
    <property type="match status" value="1"/>
</dbReference>
<reference evidence="1 2" key="1">
    <citation type="submission" date="2019-07" db="EMBL/GenBank/DDBJ databases">
        <title>Allobacillus sp. nov. SKP isolated from shrimp paste of Euphausiacea.</title>
        <authorList>
            <person name="Kanchanasin P."/>
            <person name="Tanasupawat S."/>
            <person name="Shi W."/>
            <person name="Wu L."/>
            <person name="Ma J."/>
        </authorList>
    </citation>
    <scope>NUCLEOTIDE SEQUENCE [LARGE SCALE GENOMIC DNA]</scope>
    <source>
        <strain evidence="1 2">SKP4-8</strain>
    </source>
</reference>
<sequence>MPKVPTSIFDVIRSSYFDIFPEVNRRLDEWKEKARAIPNEELRTQALNSIDSKTFHCEGGSIYATLAQENWKLAIRFIVAYQTISDYLDNLCDRSTSLDPKDFSQLHMSMHEALLPEPSSERTNFYAMREEQDDGGYLQALVDTCQETIQQIPNYEALYPSLKRLASLYIDLQVHKHVKKEERVSRLERWYKEECETNDLSWYEFSAASGSTLGIFCIISYGLKGRNVAKEIFSSYFPYVQGLHIMLDYFIDQEEDREEGDLNFCFYYEADEQLFSRMNAFIERAKVETEGLPDQKFHRLIVDGLIGLYLSDRKANKLPYERGKVQSLVKATGWRASLVYWNGKMYRKWKRR</sequence>
<keyword evidence="2" id="KW-1185">Reference proteome</keyword>
<gene>
    <name evidence="1" type="ORF">FPQ13_11505</name>
</gene>